<dbReference type="Gene3D" id="3.10.290.10">
    <property type="entry name" value="RNA-binding S4 domain"/>
    <property type="match status" value="1"/>
</dbReference>
<evidence type="ECO:0000256" key="2">
    <source>
        <dbReference type="SAM" id="MobiDB-lite"/>
    </source>
</evidence>
<protein>
    <recommendedName>
        <fullName evidence="4">RNA-binding S4 domain-containing protein</fullName>
    </recommendedName>
</protein>
<dbReference type="CDD" id="cd00165">
    <property type="entry name" value="S4"/>
    <property type="match status" value="1"/>
</dbReference>
<evidence type="ECO:0000313" key="6">
    <source>
        <dbReference type="Proteomes" id="UP000654075"/>
    </source>
</evidence>
<feature type="chain" id="PRO_5032756987" description="RNA-binding S4 domain-containing protein" evidence="3">
    <location>
        <begin position="28"/>
        <end position="395"/>
    </location>
</feature>
<dbReference type="NCBIfam" id="NF003717">
    <property type="entry name" value="PRK05327.1"/>
    <property type="match status" value="1"/>
</dbReference>
<feature type="region of interest" description="Disordered" evidence="2">
    <location>
        <begin position="349"/>
        <end position="395"/>
    </location>
</feature>
<dbReference type="PROSITE" id="PS50889">
    <property type="entry name" value="S4"/>
    <property type="match status" value="1"/>
</dbReference>
<accession>A0A813HGH8</accession>
<feature type="signal peptide" evidence="3">
    <location>
        <begin position="1"/>
        <end position="27"/>
    </location>
</feature>
<dbReference type="Gene3D" id="1.10.1050.10">
    <property type="entry name" value="Ribosomal Protein S4 Delta 41, Chain A, domain 1"/>
    <property type="match status" value="1"/>
</dbReference>
<evidence type="ECO:0000313" key="5">
    <source>
        <dbReference type="EMBL" id="CAE8636793.1"/>
    </source>
</evidence>
<reference evidence="5" key="1">
    <citation type="submission" date="2021-02" db="EMBL/GenBank/DDBJ databases">
        <authorList>
            <person name="Dougan E. K."/>
            <person name="Rhodes N."/>
            <person name="Thang M."/>
            <person name="Chan C."/>
        </authorList>
    </citation>
    <scope>NUCLEOTIDE SEQUENCE</scope>
</reference>
<dbReference type="InterPro" id="IPR036986">
    <property type="entry name" value="S4_RNA-bd_sf"/>
</dbReference>
<gene>
    <name evidence="5" type="ORF">PGLA1383_LOCUS52199</name>
</gene>
<dbReference type="OrthoDB" id="2443at2759"/>
<keyword evidence="6" id="KW-1185">Reference proteome</keyword>
<evidence type="ECO:0000259" key="4">
    <source>
        <dbReference type="Pfam" id="PF01479"/>
    </source>
</evidence>
<evidence type="ECO:0000256" key="3">
    <source>
        <dbReference type="SAM" id="SignalP"/>
    </source>
</evidence>
<dbReference type="GO" id="GO:0003723">
    <property type="term" value="F:RNA binding"/>
    <property type="evidence" value="ECO:0007669"/>
    <property type="project" value="UniProtKB-KW"/>
</dbReference>
<proteinExistence type="predicted"/>
<dbReference type="SUPFAM" id="SSF55174">
    <property type="entry name" value="Alpha-L RNA-binding motif"/>
    <property type="match status" value="1"/>
</dbReference>
<dbReference type="Pfam" id="PF01479">
    <property type="entry name" value="S4"/>
    <property type="match status" value="1"/>
</dbReference>
<keyword evidence="1" id="KW-0694">RNA-binding</keyword>
<feature type="domain" description="RNA-binding S4" evidence="4">
    <location>
        <begin position="204"/>
        <end position="231"/>
    </location>
</feature>
<sequence length="395" mass="44631">MARSGPSLPKLVTLAAGAACLWTWAPSFLVPPSPEPGAARVLRTGSGLGGPAAAATARPAAGAQESAPSTPWGLVWQSAAAAACAFVASSAVRRLEQRRSCSVLMRVVPSQAHRCRQKVLRRLEPYGEIPSWTTKPLLIKKKVLTWRSRTTPKISAWGRQLIEKQRIRFHYNLKDKQLKVFMMRAFRKGVTYPVDNLMQQLESRLDNFVWRTGLAPTMAGARHFVREGHIQYMTGKMTTWRTINVGFMRLKVGDRIRVKDRPSSQKYGRSNLDKEPDVVSPAHLTWDREKMEGSYDDICDIKEIGMNVNESLILLWYSGSRGLKRTHFRYFEGSMAIIKKGYRGGRVRPTPENLINMKNGNGLNPRGRRRPPALWGRKVPLNNPYETGRHRKDKF</sequence>
<keyword evidence="3" id="KW-0732">Signal</keyword>
<dbReference type="Proteomes" id="UP000654075">
    <property type="component" value="Unassembled WGS sequence"/>
</dbReference>
<evidence type="ECO:0000256" key="1">
    <source>
        <dbReference type="PROSITE-ProRule" id="PRU00182"/>
    </source>
</evidence>
<name>A0A813HGH8_POLGL</name>
<dbReference type="AlphaFoldDB" id="A0A813HGH8"/>
<dbReference type="InterPro" id="IPR002942">
    <property type="entry name" value="S4_RNA-bd"/>
</dbReference>
<organism evidence="5 6">
    <name type="scientific">Polarella glacialis</name>
    <name type="common">Dinoflagellate</name>
    <dbReference type="NCBI Taxonomy" id="89957"/>
    <lineage>
        <taxon>Eukaryota</taxon>
        <taxon>Sar</taxon>
        <taxon>Alveolata</taxon>
        <taxon>Dinophyceae</taxon>
        <taxon>Suessiales</taxon>
        <taxon>Suessiaceae</taxon>
        <taxon>Polarella</taxon>
    </lineage>
</organism>
<comment type="caution">
    <text evidence="5">The sequence shown here is derived from an EMBL/GenBank/DDBJ whole genome shotgun (WGS) entry which is preliminary data.</text>
</comment>
<dbReference type="EMBL" id="CAJNNV010031553">
    <property type="protein sequence ID" value="CAE8636793.1"/>
    <property type="molecule type" value="Genomic_DNA"/>
</dbReference>